<dbReference type="EMBL" id="POUC01000412">
    <property type="protein sequence ID" value="PNG17717.1"/>
    <property type="molecule type" value="Genomic_DNA"/>
</dbReference>
<keyword evidence="1" id="KW-0678">Repressor</keyword>
<protein>
    <submittedName>
        <fullName evidence="7">TetR family transcriptional regulator</fullName>
    </submittedName>
</protein>
<evidence type="ECO:0000259" key="6">
    <source>
        <dbReference type="PROSITE" id="PS50977"/>
    </source>
</evidence>
<dbReference type="PANTHER" id="PTHR30055">
    <property type="entry name" value="HTH-TYPE TRANSCRIPTIONAL REGULATOR RUTR"/>
    <property type="match status" value="1"/>
</dbReference>
<dbReference type="SUPFAM" id="SSF48498">
    <property type="entry name" value="Tetracyclin repressor-like, C-terminal domain"/>
    <property type="match status" value="1"/>
</dbReference>
<dbReference type="SUPFAM" id="SSF46689">
    <property type="entry name" value="Homeodomain-like"/>
    <property type="match status" value="1"/>
</dbReference>
<dbReference type="Pfam" id="PF00440">
    <property type="entry name" value="TetR_N"/>
    <property type="match status" value="1"/>
</dbReference>
<organism evidence="7 8">
    <name type="scientific">Streptomyces cahuitamycinicus</name>
    <dbReference type="NCBI Taxonomy" id="2070367"/>
    <lineage>
        <taxon>Bacteria</taxon>
        <taxon>Bacillati</taxon>
        <taxon>Actinomycetota</taxon>
        <taxon>Actinomycetes</taxon>
        <taxon>Kitasatosporales</taxon>
        <taxon>Streptomycetaceae</taxon>
        <taxon>Streptomyces</taxon>
    </lineage>
</organism>
<evidence type="ECO:0000313" key="7">
    <source>
        <dbReference type="EMBL" id="PNG17717.1"/>
    </source>
</evidence>
<dbReference type="InterPro" id="IPR050109">
    <property type="entry name" value="HTH-type_TetR-like_transc_reg"/>
</dbReference>
<comment type="caution">
    <text evidence="7">The sequence shown here is derived from an EMBL/GenBank/DDBJ whole genome shotgun (WGS) entry which is preliminary data.</text>
</comment>
<dbReference type="Proteomes" id="UP000235943">
    <property type="component" value="Unassembled WGS sequence"/>
</dbReference>
<gene>
    <name evidence="7" type="ORF">C1J00_35040</name>
</gene>
<dbReference type="GO" id="GO:0000976">
    <property type="term" value="F:transcription cis-regulatory region binding"/>
    <property type="evidence" value="ECO:0007669"/>
    <property type="project" value="TreeGrafter"/>
</dbReference>
<evidence type="ECO:0000256" key="2">
    <source>
        <dbReference type="ARBA" id="ARBA00023015"/>
    </source>
</evidence>
<accession>A0A2N8TFD6</accession>
<dbReference type="GO" id="GO:0003700">
    <property type="term" value="F:DNA-binding transcription factor activity"/>
    <property type="evidence" value="ECO:0007669"/>
    <property type="project" value="TreeGrafter"/>
</dbReference>
<dbReference type="PANTHER" id="PTHR30055:SF234">
    <property type="entry name" value="HTH-TYPE TRANSCRIPTIONAL REGULATOR BETI"/>
    <property type="match status" value="1"/>
</dbReference>
<feature type="domain" description="HTH tetR-type" evidence="6">
    <location>
        <begin position="8"/>
        <end position="68"/>
    </location>
</feature>
<feature type="DNA-binding region" description="H-T-H motif" evidence="5">
    <location>
        <begin position="31"/>
        <end position="50"/>
    </location>
</feature>
<evidence type="ECO:0000256" key="3">
    <source>
        <dbReference type="ARBA" id="ARBA00023125"/>
    </source>
</evidence>
<dbReference type="InterPro" id="IPR001647">
    <property type="entry name" value="HTH_TetR"/>
</dbReference>
<dbReference type="PROSITE" id="PS50977">
    <property type="entry name" value="HTH_TETR_2"/>
    <property type="match status" value="1"/>
</dbReference>
<keyword evidence="2" id="KW-0805">Transcription regulation</keyword>
<dbReference type="OrthoDB" id="9816296at2"/>
<dbReference type="InterPro" id="IPR039538">
    <property type="entry name" value="BetI_C"/>
</dbReference>
<dbReference type="Pfam" id="PF13977">
    <property type="entry name" value="TetR_C_6"/>
    <property type="match status" value="1"/>
</dbReference>
<dbReference type="InterPro" id="IPR036271">
    <property type="entry name" value="Tet_transcr_reg_TetR-rel_C_sf"/>
</dbReference>
<proteinExistence type="predicted"/>
<evidence type="ECO:0000256" key="5">
    <source>
        <dbReference type="PROSITE-ProRule" id="PRU00335"/>
    </source>
</evidence>
<evidence type="ECO:0000313" key="8">
    <source>
        <dbReference type="Proteomes" id="UP000235943"/>
    </source>
</evidence>
<evidence type="ECO:0000256" key="1">
    <source>
        <dbReference type="ARBA" id="ARBA00022491"/>
    </source>
</evidence>
<reference evidence="7 8" key="1">
    <citation type="submission" date="2018-01" db="EMBL/GenBank/DDBJ databases">
        <title>Draft genome sequence of Streptomyces sp. 13K301.</title>
        <authorList>
            <person name="Sahin N."/>
            <person name="Saygin H."/>
            <person name="Ay H."/>
        </authorList>
    </citation>
    <scope>NUCLEOTIDE SEQUENCE [LARGE SCALE GENOMIC DNA]</scope>
    <source>
        <strain evidence="7 8">13K301</strain>
    </source>
</reference>
<dbReference type="AlphaFoldDB" id="A0A2N8TFD6"/>
<dbReference type="InterPro" id="IPR009057">
    <property type="entry name" value="Homeodomain-like_sf"/>
</dbReference>
<evidence type="ECO:0000256" key="4">
    <source>
        <dbReference type="ARBA" id="ARBA00023163"/>
    </source>
</evidence>
<sequence length="218" mass="23712">MPKRVDHAERRAHIIDALVRVAAAEGLHAVTMRAVAAEAGMSLNLVQYYFDSKAKLMHAALERLEQQSHQRWSKRLADLPQPPTAHAFIEAFLAEALPTDEASRAFHLVWTSYAVLAMTDRELAAEPFVAGPDRLERQLTDVLSRAQRDGALAGGRDPAAEAARLLALSHGLGTGVLVGQRSAEAAMAILRAHLDQLFDDRLVWSAPRSPVEVTSDGG</sequence>
<name>A0A2N8TFD6_9ACTN</name>
<keyword evidence="4" id="KW-0804">Transcription</keyword>
<keyword evidence="8" id="KW-1185">Reference proteome</keyword>
<dbReference type="Gene3D" id="1.10.357.10">
    <property type="entry name" value="Tetracycline Repressor, domain 2"/>
    <property type="match status" value="1"/>
</dbReference>
<keyword evidence="3 5" id="KW-0238">DNA-binding</keyword>